<evidence type="ECO:0008006" key="4">
    <source>
        <dbReference type="Google" id="ProtNLM"/>
    </source>
</evidence>
<dbReference type="Pfam" id="PF13195">
    <property type="entry name" value="DUF4011"/>
    <property type="match status" value="1"/>
</dbReference>
<feature type="region of interest" description="Disordered" evidence="1">
    <location>
        <begin position="1"/>
        <end position="29"/>
    </location>
</feature>
<feature type="region of interest" description="Disordered" evidence="1">
    <location>
        <begin position="357"/>
        <end position="401"/>
    </location>
</feature>
<feature type="compositionally biased region" description="Basic and acidic residues" evidence="1">
    <location>
        <begin position="1"/>
        <end position="19"/>
    </location>
</feature>
<feature type="compositionally biased region" description="Basic and acidic residues" evidence="1">
    <location>
        <begin position="385"/>
        <end position="401"/>
    </location>
</feature>
<evidence type="ECO:0000256" key="1">
    <source>
        <dbReference type="SAM" id="MobiDB-lite"/>
    </source>
</evidence>
<evidence type="ECO:0000313" key="3">
    <source>
        <dbReference type="Proteomes" id="UP000175973"/>
    </source>
</evidence>
<evidence type="ECO:0000313" key="2">
    <source>
        <dbReference type="EMBL" id="AOW46230.1"/>
    </source>
</evidence>
<dbReference type="Proteomes" id="UP000175973">
    <property type="component" value="Chromosome"/>
</dbReference>
<dbReference type="Gene3D" id="3.10.620.30">
    <property type="match status" value="1"/>
</dbReference>
<feature type="compositionally biased region" description="Acidic residues" evidence="1">
    <location>
        <begin position="367"/>
        <end position="376"/>
    </location>
</feature>
<gene>
    <name evidence="2" type="ORF">A4S02_04870</name>
</gene>
<dbReference type="InterPro" id="IPR025103">
    <property type="entry name" value="DUF4011"/>
</dbReference>
<sequence length="529" mass="59413">MNMEDRREFSVDTEHKQISEDTDQPLPTETPSLQIALQEAVNASLWENSVPILEELAFDNKTDIEYPVVDITISSEPPFLTPRSWKLQQVRPQELRVLNDRDITLDGALLSAQTEASKAVVTVTACAGELELTKTTRDVRVLARNEWGGLCGIPDILAAFVLPNDPAVARILRTASDILRQAGQTHSLEGYQGDKARVWAQAQAIWCAICGLNITYINPPASFVEYGQRIRLPSQVYEERLATCLDTTVLFAACLEAIGLRPLIVLTKGHAFAGFWLSLQDAGASVVQDLPGIRNRLKLDDLRVFETTLVTATRKPSFATACERGEANLRDIGDEDEDSFREIIDVHRARLRRIRPLSTPGSRADTDLDETSDDTSEQPLFEAPPDLREEREEEQLPDRPADRVQRWCNRLLDMSARNRLLNLPKSDRQQIEINCPEPAKLEDMLADMRAGGNAKPLRFISAPDLMDEDDPRNKALHQSRYQEDAARAYAIEALARREIVVPRKKENLQNALIEIYRQARSAEQEGGGF</sequence>
<protein>
    <recommendedName>
        <fullName evidence="4">DNA helicase</fullName>
    </recommendedName>
</protein>
<reference evidence="3" key="1">
    <citation type="submission" date="2016-04" db="EMBL/GenBank/DDBJ databases">
        <authorList>
            <person name="Jeon C.O."/>
            <person name="Cho G.Y."/>
            <person name="Jeong H.I."/>
            <person name="Kim K.H."/>
        </authorList>
    </citation>
    <scope>NUCLEOTIDE SEQUENCE [LARGE SCALE GENOMIC DNA]</scope>
    <source>
        <strain evidence="3">LMG 1590</strain>
    </source>
</reference>
<name>A0A1D8QV54_9PROT</name>
<accession>A0A1D8QV54</accession>
<proteinExistence type="predicted"/>
<organism evidence="2 3">
    <name type="scientific">Acetobacter ascendens</name>
    <dbReference type="NCBI Taxonomy" id="481146"/>
    <lineage>
        <taxon>Bacteria</taxon>
        <taxon>Pseudomonadati</taxon>
        <taxon>Pseudomonadota</taxon>
        <taxon>Alphaproteobacteria</taxon>
        <taxon>Acetobacterales</taxon>
        <taxon>Acetobacteraceae</taxon>
        <taxon>Acetobacter</taxon>
    </lineage>
</organism>
<dbReference type="AlphaFoldDB" id="A0A1D8QV54"/>
<dbReference type="EMBL" id="CP015164">
    <property type="protein sequence ID" value="AOW46230.1"/>
    <property type="molecule type" value="Genomic_DNA"/>
</dbReference>
<keyword evidence="3" id="KW-1185">Reference proteome</keyword>
<dbReference type="KEGG" id="aasc:A4S02_04870"/>